<dbReference type="InterPro" id="IPR013766">
    <property type="entry name" value="Thioredoxin_domain"/>
</dbReference>
<dbReference type="InterPro" id="IPR017937">
    <property type="entry name" value="Thioredoxin_CS"/>
</dbReference>
<gene>
    <name evidence="7" type="ORF">SAMN02745205_01045</name>
</gene>
<dbReference type="AlphaFoldDB" id="A0A1T4L9G8"/>
<dbReference type="PROSITE" id="PS00194">
    <property type="entry name" value="THIOREDOXIN_1"/>
    <property type="match status" value="1"/>
</dbReference>
<dbReference type="GO" id="GO:0016209">
    <property type="term" value="F:antioxidant activity"/>
    <property type="evidence" value="ECO:0007669"/>
    <property type="project" value="InterPro"/>
</dbReference>
<feature type="signal peptide" evidence="5">
    <location>
        <begin position="1"/>
        <end position="25"/>
    </location>
</feature>
<name>A0A1T4L9G8_PORCN</name>
<dbReference type="InterPro" id="IPR000866">
    <property type="entry name" value="AhpC/TSA"/>
</dbReference>
<accession>A0A1T4L9G8</accession>
<sequence>MFRNMSYKFIHSLIIALLCISVASAQDVCHIKGTIHNDSLRYENQKLSTIYLSGFDEYDRIVVKDSVKIKDGKFEFVQKMAPGSPIMLYLLTGFDNGQVPVFVEPGTITINIPKAAYPGSSKVSGTKNNDLYREYKAISDRCVQVQKDSLEVLKKTRGEKWLDTPEGQEAWMRIGAEALIQCDAERLEFILRHNDLPLIPLMLEREIGHTLANETEEQFLSALDPSLASHPYYRSFKNSVKARNLKVGGEVPDITLPLLDGGKKYLSDYRGRYVVLDFWASWCGPCLKEIPHLMELHNEFGAMTDKFTLISFSLDDKEKTWKGAVSSKEIDKKHWTHASDLLAWGSPAARMLGVKAIPMIFLIDPEGKLISSSLRGEELVRRVRQIMSGDLYYQSSGSED</sequence>
<protein>
    <submittedName>
        <fullName evidence="7">Peroxiredoxin</fullName>
    </submittedName>
</protein>
<dbReference type="GO" id="GO:0016491">
    <property type="term" value="F:oxidoreductase activity"/>
    <property type="evidence" value="ECO:0007669"/>
    <property type="project" value="InterPro"/>
</dbReference>
<evidence type="ECO:0000256" key="3">
    <source>
        <dbReference type="ARBA" id="ARBA00023157"/>
    </source>
</evidence>
<evidence type="ECO:0000313" key="8">
    <source>
        <dbReference type="Proteomes" id="UP000189956"/>
    </source>
</evidence>
<proteinExistence type="predicted"/>
<dbReference type="PANTHER" id="PTHR42852:SF6">
    <property type="entry name" value="THIOL:DISULFIDE INTERCHANGE PROTEIN DSBE"/>
    <property type="match status" value="1"/>
</dbReference>
<evidence type="ECO:0000313" key="7">
    <source>
        <dbReference type="EMBL" id="SJZ51218.1"/>
    </source>
</evidence>
<keyword evidence="4" id="KW-0676">Redox-active center</keyword>
<keyword evidence="3" id="KW-1015">Disulfide bond</keyword>
<reference evidence="7 8" key="1">
    <citation type="submission" date="2017-02" db="EMBL/GenBank/DDBJ databases">
        <authorList>
            <person name="Peterson S.W."/>
        </authorList>
    </citation>
    <scope>NUCLEOTIDE SEQUENCE [LARGE SCALE GENOMIC DNA]</scope>
    <source>
        <strain evidence="7 8">ATCC 700135</strain>
    </source>
</reference>
<evidence type="ECO:0000256" key="2">
    <source>
        <dbReference type="ARBA" id="ARBA00022748"/>
    </source>
</evidence>
<dbReference type="Pfam" id="PF14289">
    <property type="entry name" value="DUF4369"/>
    <property type="match status" value="1"/>
</dbReference>
<evidence type="ECO:0000256" key="1">
    <source>
        <dbReference type="ARBA" id="ARBA00004196"/>
    </source>
</evidence>
<dbReference type="CDD" id="cd02966">
    <property type="entry name" value="TlpA_like_family"/>
    <property type="match status" value="1"/>
</dbReference>
<comment type="subcellular location">
    <subcellularLocation>
        <location evidence="1">Cell envelope</location>
    </subcellularLocation>
</comment>
<dbReference type="GO" id="GO:0030313">
    <property type="term" value="C:cell envelope"/>
    <property type="evidence" value="ECO:0007669"/>
    <property type="project" value="UniProtKB-SubCell"/>
</dbReference>
<dbReference type="InterPro" id="IPR036249">
    <property type="entry name" value="Thioredoxin-like_sf"/>
</dbReference>
<evidence type="ECO:0000256" key="4">
    <source>
        <dbReference type="ARBA" id="ARBA00023284"/>
    </source>
</evidence>
<evidence type="ECO:0000256" key="5">
    <source>
        <dbReference type="SAM" id="SignalP"/>
    </source>
</evidence>
<keyword evidence="5" id="KW-0732">Signal</keyword>
<dbReference type="InterPro" id="IPR050553">
    <property type="entry name" value="Thioredoxin_ResA/DsbE_sf"/>
</dbReference>
<feature type="domain" description="Thioredoxin" evidence="6">
    <location>
        <begin position="245"/>
        <end position="392"/>
    </location>
</feature>
<keyword evidence="2" id="KW-0201">Cytochrome c-type biogenesis</keyword>
<dbReference type="Pfam" id="PF00578">
    <property type="entry name" value="AhpC-TSA"/>
    <property type="match status" value="1"/>
</dbReference>
<dbReference type="Gene3D" id="3.40.30.10">
    <property type="entry name" value="Glutaredoxin"/>
    <property type="match status" value="1"/>
</dbReference>
<dbReference type="EMBL" id="FUWL01000007">
    <property type="protein sequence ID" value="SJZ51218.1"/>
    <property type="molecule type" value="Genomic_DNA"/>
</dbReference>
<dbReference type="PANTHER" id="PTHR42852">
    <property type="entry name" value="THIOL:DISULFIDE INTERCHANGE PROTEIN DSBE"/>
    <property type="match status" value="1"/>
</dbReference>
<dbReference type="PROSITE" id="PS51352">
    <property type="entry name" value="THIOREDOXIN_2"/>
    <property type="match status" value="1"/>
</dbReference>
<dbReference type="SUPFAM" id="SSF52833">
    <property type="entry name" value="Thioredoxin-like"/>
    <property type="match status" value="1"/>
</dbReference>
<dbReference type="InterPro" id="IPR025380">
    <property type="entry name" value="DUF4369"/>
</dbReference>
<dbReference type="Proteomes" id="UP000189956">
    <property type="component" value="Unassembled WGS sequence"/>
</dbReference>
<evidence type="ECO:0000259" key="6">
    <source>
        <dbReference type="PROSITE" id="PS51352"/>
    </source>
</evidence>
<dbReference type="GO" id="GO:0017004">
    <property type="term" value="P:cytochrome complex assembly"/>
    <property type="evidence" value="ECO:0007669"/>
    <property type="project" value="UniProtKB-KW"/>
</dbReference>
<organism evidence="7 8">
    <name type="scientific">Porphyromonas cangingivalis</name>
    <dbReference type="NCBI Taxonomy" id="36874"/>
    <lineage>
        <taxon>Bacteria</taxon>
        <taxon>Pseudomonadati</taxon>
        <taxon>Bacteroidota</taxon>
        <taxon>Bacteroidia</taxon>
        <taxon>Bacteroidales</taxon>
        <taxon>Porphyromonadaceae</taxon>
        <taxon>Porphyromonas</taxon>
    </lineage>
</organism>
<feature type="chain" id="PRO_5013001556" evidence="5">
    <location>
        <begin position="26"/>
        <end position="400"/>
    </location>
</feature>